<keyword evidence="3" id="KW-1185">Reference proteome</keyword>
<dbReference type="EMBL" id="FYEZ01000003">
    <property type="protein sequence ID" value="SNC73322.1"/>
    <property type="molecule type" value="Genomic_DNA"/>
</dbReference>
<dbReference type="OrthoDB" id="3173471at2"/>
<reference evidence="2 3" key="1">
    <citation type="submission" date="2017-06" db="EMBL/GenBank/DDBJ databases">
        <authorList>
            <person name="Kim H.J."/>
            <person name="Triplett B.A."/>
        </authorList>
    </citation>
    <scope>NUCLEOTIDE SEQUENCE [LARGE SCALE GENOMIC DNA]</scope>
    <source>
        <strain evidence="2 3">DSM 22179</strain>
    </source>
</reference>
<feature type="region of interest" description="Disordered" evidence="1">
    <location>
        <begin position="1"/>
        <end position="28"/>
    </location>
</feature>
<dbReference type="Proteomes" id="UP000198122">
    <property type="component" value="Unassembled WGS sequence"/>
</dbReference>
<dbReference type="RefSeq" id="WP_143469596.1">
    <property type="nucleotide sequence ID" value="NZ_FYEZ01000003.1"/>
</dbReference>
<dbReference type="AlphaFoldDB" id="A0A212U4Y6"/>
<evidence type="ECO:0008006" key="4">
    <source>
        <dbReference type="Google" id="ProtNLM"/>
    </source>
</evidence>
<proteinExistence type="predicted"/>
<protein>
    <recommendedName>
        <fullName evidence="4">DUF559 domain-containing protein</fullName>
    </recommendedName>
</protein>
<dbReference type="SUPFAM" id="SSF52980">
    <property type="entry name" value="Restriction endonuclease-like"/>
    <property type="match status" value="1"/>
</dbReference>
<evidence type="ECO:0000256" key="1">
    <source>
        <dbReference type="SAM" id="MobiDB-lite"/>
    </source>
</evidence>
<name>A0A212U4Y6_9MICO</name>
<gene>
    <name evidence="2" type="ORF">SAMN05445756_1906</name>
</gene>
<organism evidence="2 3">
    <name type="scientific">Kytococcus aerolatus</name>
    <dbReference type="NCBI Taxonomy" id="592308"/>
    <lineage>
        <taxon>Bacteria</taxon>
        <taxon>Bacillati</taxon>
        <taxon>Actinomycetota</taxon>
        <taxon>Actinomycetes</taxon>
        <taxon>Micrococcales</taxon>
        <taxon>Kytococcaceae</taxon>
        <taxon>Kytococcus</taxon>
    </lineage>
</organism>
<accession>A0A212U4Y6</accession>
<evidence type="ECO:0000313" key="3">
    <source>
        <dbReference type="Proteomes" id="UP000198122"/>
    </source>
</evidence>
<evidence type="ECO:0000313" key="2">
    <source>
        <dbReference type="EMBL" id="SNC73322.1"/>
    </source>
</evidence>
<sequence length="298" mass="32674">MTQPPAPWYLTGRGRLVPTPHGPTTRDRLRREGAWSPTQGVIVAPHASPPEIVQAVLAVLPAHASVSHLTAARFHRIPLPHPWSREEPIHVSVPPDRSLPRRRGVLAHRDDQLTTVEVGGVRCTSLATTWRQLCSTLREEDLVAATDAVLGRVCPVQGPLDKEALAAAIVPGARGATRARWALALAEAAAASLPETRLRLLVREWGLPQPAVNADVLNEEGEWLATSDLVWKTQRVVAEYEGDHHRTDPAQWHADIERVRLIESAGWVVVRVTRQDLRRPAGLRQALQAALRRGAGPS</sequence>
<dbReference type="InterPro" id="IPR011335">
    <property type="entry name" value="Restrct_endonuc-II-like"/>
</dbReference>